<dbReference type="OrthoDB" id="1434951at2"/>
<dbReference type="EMBL" id="VORT01000022">
    <property type="protein sequence ID" value="TXD71310.1"/>
    <property type="molecule type" value="Genomic_DNA"/>
</dbReference>
<evidence type="ECO:0000313" key="2">
    <source>
        <dbReference type="EMBL" id="TXD71310.1"/>
    </source>
</evidence>
<dbReference type="RefSeq" id="WP_111845780.1">
    <property type="nucleotide sequence ID" value="NZ_UEGI01000025.1"/>
</dbReference>
<organism evidence="2 3">
    <name type="scientific">Aequorivita antarctica</name>
    <dbReference type="NCBI Taxonomy" id="153266"/>
    <lineage>
        <taxon>Bacteria</taxon>
        <taxon>Pseudomonadati</taxon>
        <taxon>Bacteroidota</taxon>
        <taxon>Flavobacteriia</taxon>
        <taxon>Flavobacteriales</taxon>
        <taxon>Flavobacteriaceae</taxon>
        <taxon>Aequorivita</taxon>
    </lineage>
</organism>
<gene>
    <name evidence="2" type="ORF">ESU54_17300</name>
</gene>
<accession>A0A5C6YWA5</accession>
<evidence type="ECO:0000313" key="3">
    <source>
        <dbReference type="Proteomes" id="UP000321497"/>
    </source>
</evidence>
<sequence length="180" mass="19603">MKSKLLILLVALTFIISCSKESDQENFQKNDSEDVLASREEPPLENTFCTQVDLIAGQNYDSGNIEVAIDGENLLITYTMEGNWVLNVSHLYVGDCAERPANRPGNPIIGHFPFASTHPQGTTSYTYSIPIATLPNCVCIAAHAEVNGPTGSETAWADGLPYGGNSWAMYFEFCLDQCGS</sequence>
<name>A0A5C6YWA5_9FLAO</name>
<keyword evidence="1" id="KW-0732">Signal</keyword>
<feature type="chain" id="PRO_5022980296" evidence="1">
    <location>
        <begin position="20"/>
        <end position="180"/>
    </location>
</feature>
<dbReference type="AlphaFoldDB" id="A0A5C6YWA5"/>
<reference evidence="2 3" key="1">
    <citation type="submission" date="2019-08" db="EMBL/GenBank/DDBJ databases">
        <title>Genome of Aequorivita antarctica SW49 (type strain).</title>
        <authorList>
            <person name="Bowman J.P."/>
        </authorList>
    </citation>
    <scope>NUCLEOTIDE SEQUENCE [LARGE SCALE GENOMIC DNA]</scope>
    <source>
        <strain evidence="2 3">SW49</strain>
    </source>
</reference>
<dbReference type="Proteomes" id="UP000321497">
    <property type="component" value="Unassembled WGS sequence"/>
</dbReference>
<evidence type="ECO:0000256" key="1">
    <source>
        <dbReference type="SAM" id="SignalP"/>
    </source>
</evidence>
<protein>
    <submittedName>
        <fullName evidence="2">Uncharacterized protein</fullName>
    </submittedName>
</protein>
<keyword evidence="3" id="KW-1185">Reference proteome</keyword>
<proteinExistence type="predicted"/>
<feature type="signal peptide" evidence="1">
    <location>
        <begin position="1"/>
        <end position="19"/>
    </location>
</feature>
<dbReference type="PROSITE" id="PS51257">
    <property type="entry name" value="PROKAR_LIPOPROTEIN"/>
    <property type="match status" value="1"/>
</dbReference>
<comment type="caution">
    <text evidence="2">The sequence shown here is derived from an EMBL/GenBank/DDBJ whole genome shotgun (WGS) entry which is preliminary data.</text>
</comment>